<sequence length="59" mass="6448">MWTCDLIGCRICSSNAGCVCSRGIFGDLTLYCSFWRIHLLQEIGSSCNAAAGRNIEVTM</sequence>
<organism evidence="2 3">
    <name type="scientific">Musa acuminata subsp. malaccensis</name>
    <name type="common">Wild banana</name>
    <name type="synonym">Musa malaccensis</name>
    <dbReference type="NCBI Taxonomy" id="214687"/>
    <lineage>
        <taxon>Eukaryota</taxon>
        <taxon>Viridiplantae</taxon>
        <taxon>Streptophyta</taxon>
        <taxon>Embryophyta</taxon>
        <taxon>Tracheophyta</taxon>
        <taxon>Spermatophyta</taxon>
        <taxon>Magnoliopsida</taxon>
        <taxon>Liliopsida</taxon>
        <taxon>Zingiberales</taxon>
        <taxon>Musaceae</taxon>
        <taxon>Musa</taxon>
    </lineage>
</organism>
<dbReference type="InParanoid" id="A0A804KDF9"/>
<dbReference type="EnsemblPlants" id="Ma08_t32800.1">
    <property type="protein sequence ID" value="Ma08_p32800.1"/>
    <property type="gene ID" value="Ma08_g32800"/>
</dbReference>
<gene>
    <name evidence="1" type="ORF">GSMUA_93570.1</name>
</gene>
<reference evidence="2" key="2">
    <citation type="submission" date="2021-05" db="UniProtKB">
        <authorList>
            <consortium name="EnsemblPlants"/>
        </authorList>
    </citation>
    <scope>IDENTIFICATION</scope>
    <source>
        <strain evidence="2">subsp. malaccensis</strain>
    </source>
</reference>
<dbReference type="AlphaFoldDB" id="A0A804KDF9"/>
<dbReference type="Proteomes" id="UP000012960">
    <property type="component" value="Unplaced"/>
</dbReference>
<protein>
    <submittedName>
        <fullName evidence="1">(wild Malaysian banana) hypothetical protein</fullName>
    </submittedName>
</protein>
<evidence type="ECO:0000313" key="1">
    <source>
        <dbReference type="EMBL" id="CAG1833436.1"/>
    </source>
</evidence>
<evidence type="ECO:0000313" key="3">
    <source>
        <dbReference type="Proteomes" id="UP000012960"/>
    </source>
</evidence>
<name>A0A804KDF9_MUSAM</name>
<evidence type="ECO:0000313" key="2">
    <source>
        <dbReference type="EnsemblPlants" id="Ma08_p32800.1"/>
    </source>
</evidence>
<keyword evidence="3" id="KW-1185">Reference proteome</keyword>
<accession>A0A804KDF9</accession>
<reference evidence="1" key="1">
    <citation type="submission" date="2021-03" db="EMBL/GenBank/DDBJ databases">
        <authorList>
            <consortium name="Genoscope - CEA"/>
            <person name="William W."/>
        </authorList>
    </citation>
    <scope>NUCLEOTIDE SEQUENCE</scope>
    <source>
        <strain evidence="1">Doubled-haploid Pahang</strain>
    </source>
</reference>
<dbReference type="EMBL" id="HG996472">
    <property type="protein sequence ID" value="CAG1833436.1"/>
    <property type="molecule type" value="Genomic_DNA"/>
</dbReference>
<dbReference type="Gramene" id="Ma08_t32800.1">
    <property type="protein sequence ID" value="Ma08_p32800.1"/>
    <property type="gene ID" value="Ma08_g32800"/>
</dbReference>
<proteinExistence type="predicted"/>